<evidence type="ECO:0000256" key="2">
    <source>
        <dbReference type="ARBA" id="ARBA00022448"/>
    </source>
</evidence>
<feature type="domain" description="Potassium channel" evidence="11">
    <location>
        <begin position="240"/>
        <end position="312"/>
    </location>
</feature>
<evidence type="ECO:0000313" key="12">
    <source>
        <dbReference type="EMBL" id="KAJ2929325.1"/>
    </source>
</evidence>
<feature type="transmembrane region" description="Helical" evidence="10">
    <location>
        <begin position="519"/>
        <end position="537"/>
    </location>
</feature>
<dbReference type="SUPFAM" id="SSF81324">
    <property type="entry name" value="Voltage-gated potassium channels"/>
    <property type="match status" value="2"/>
</dbReference>
<dbReference type="GO" id="GO:0015271">
    <property type="term" value="F:outward rectifier potassium channel activity"/>
    <property type="evidence" value="ECO:0007669"/>
    <property type="project" value="TreeGrafter"/>
</dbReference>
<organism evidence="12 13">
    <name type="scientific">Candolleomyces eurysporus</name>
    <dbReference type="NCBI Taxonomy" id="2828524"/>
    <lineage>
        <taxon>Eukaryota</taxon>
        <taxon>Fungi</taxon>
        <taxon>Dikarya</taxon>
        <taxon>Basidiomycota</taxon>
        <taxon>Agaricomycotina</taxon>
        <taxon>Agaricomycetes</taxon>
        <taxon>Agaricomycetidae</taxon>
        <taxon>Agaricales</taxon>
        <taxon>Agaricineae</taxon>
        <taxon>Psathyrellaceae</taxon>
        <taxon>Candolleomyces</taxon>
    </lineage>
</organism>
<evidence type="ECO:0000256" key="8">
    <source>
        <dbReference type="RuleBase" id="RU003857"/>
    </source>
</evidence>
<dbReference type="Proteomes" id="UP001140091">
    <property type="component" value="Unassembled WGS sequence"/>
</dbReference>
<sequence>MGDRGSSSKLGEREDFPSKLEEVDISTSSNLKEASNKIHDSVGIPRVNLGCRSPSFRPLTRTLSQSEGDNEDISISPTYRILPIFSGVVVPFSILLAVPSLTDRWYIRTGDNHVVIDSQHNSWLLVAATTISMVCAILASGCLVVRFAERAIKPMTLLAIVFLTFHDVISAVTVTIFGVKYSVDDGFTYGQPFWMTVCSTIASIITSVTLLVDFIRTKNFASSGSGLTRRQRTLVIIIMVLLFYIAFGALVQKLILKLTFIDALYLAVVSIETVGFGDVVPSTTGSRIFTMFYITFGILNLAVAVASVREVLLEGIVVSLQERIHAIKQRERQRRIRGRWRDAIIWRLRAQRLPVWIDRPAQAPRNLRLRRLHHRRLNIEALTTAQLEASALEAGAPLADLLPPGFVPFDSDPASWTPITPSGPDDGGHSSSPLTHIRTGRMVHLLASFALAVTHGEQAMLLGTHPNPTYIDDDEEAPEESPGARSSTGVPFSATSTLDGATLSTVLEGEETMAFRVRLAAALVIFLIFWMVGSAIFSRTEGWSFGIAVWFCFTTFTTVGYGAFISPFRK</sequence>
<dbReference type="OrthoDB" id="297496at2759"/>
<keyword evidence="13" id="KW-1185">Reference proteome</keyword>
<dbReference type="InterPro" id="IPR013099">
    <property type="entry name" value="K_chnl_dom"/>
</dbReference>
<gene>
    <name evidence="12" type="ORF">H1R20_g7776</name>
</gene>
<feature type="region of interest" description="Disordered" evidence="9">
    <location>
        <begin position="1"/>
        <end position="32"/>
    </location>
</feature>
<feature type="transmembrane region" description="Helical" evidence="10">
    <location>
        <begin position="81"/>
        <end position="102"/>
    </location>
</feature>
<evidence type="ECO:0000256" key="3">
    <source>
        <dbReference type="ARBA" id="ARBA00022692"/>
    </source>
</evidence>
<feature type="transmembrane region" description="Helical" evidence="10">
    <location>
        <begin position="543"/>
        <end position="564"/>
    </location>
</feature>
<comment type="similarity">
    <text evidence="8">Belongs to the two pore domain potassium channel (TC 1.A.1.8) family.</text>
</comment>
<evidence type="ECO:0000256" key="6">
    <source>
        <dbReference type="ARBA" id="ARBA00023136"/>
    </source>
</evidence>
<evidence type="ECO:0000256" key="5">
    <source>
        <dbReference type="ARBA" id="ARBA00023065"/>
    </source>
</evidence>
<dbReference type="AlphaFoldDB" id="A0A9W8J6Y1"/>
<dbReference type="InterPro" id="IPR003280">
    <property type="entry name" value="2pore_dom_K_chnl"/>
</dbReference>
<feature type="transmembrane region" description="Helical" evidence="10">
    <location>
        <begin position="233"/>
        <end position="255"/>
    </location>
</feature>
<accession>A0A9W8J6Y1</accession>
<protein>
    <recommendedName>
        <fullName evidence="11">Potassium channel domain-containing protein</fullName>
    </recommendedName>
</protein>
<dbReference type="GO" id="GO:0022841">
    <property type="term" value="F:potassium ion leak channel activity"/>
    <property type="evidence" value="ECO:0007669"/>
    <property type="project" value="TreeGrafter"/>
</dbReference>
<keyword evidence="2 8" id="KW-0813">Transport</keyword>
<evidence type="ECO:0000313" key="13">
    <source>
        <dbReference type="Proteomes" id="UP001140091"/>
    </source>
</evidence>
<feature type="transmembrane region" description="Helical" evidence="10">
    <location>
        <begin position="157"/>
        <end position="181"/>
    </location>
</feature>
<keyword evidence="3 8" id="KW-0812">Transmembrane</keyword>
<keyword evidence="7 8" id="KW-0407">Ion channel</keyword>
<feature type="domain" description="Potassium channel" evidence="11">
    <location>
        <begin position="525"/>
        <end position="564"/>
    </location>
</feature>
<dbReference type="PANTHER" id="PTHR11003:SF291">
    <property type="entry name" value="IP11374P"/>
    <property type="match status" value="1"/>
</dbReference>
<reference evidence="12" key="1">
    <citation type="submission" date="2022-06" db="EMBL/GenBank/DDBJ databases">
        <title>Genome Sequence of Candolleomyces eurysporus.</title>
        <authorList>
            <person name="Buettner E."/>
        </authorList>
    </citation>
    <scope>NUCLEOTIDE SEQUENCE</scope>
    <source>
        <strain evidence="12">VTCC 930004</strain>
    </source>
</reference>
<name>A0A9W8J6Y1_9AGAR</name>
<feature type="transmembrane region" description="Helical" evidence="10">
    <location>
        <begin position="122"/>
        <end position="145"/>
    </location>
</feature>
<dbReference type="PRINTS" id="PR01333">
    <property type="entry name" value="2POREKCHANEL"/>
</dbReference>
<dbReference type="GO" id="GO:0005886">
    <property type="term" value="C:plasma membrane"/>
    <property type="evidence" value="ECO:0007669"/>
    <property type="project" value="TreeGrafter"/>
</dbReference>
<proteinExistence type="inferred from homology"/>
<evidence type="ECO:0000259" key="11">
    <source>
        <dbReference type="Pfam" id="PF07885"/>
    </source>
</evidence>
<evidence type="ECO:0000256" key="4">
    <source>
        <dbReference type="ARBA" id="ARBA00022989"/>
    </source>
</evidence>
<evidence type="ECO:0000256" key="9">
    <source>
        <dbReference type="SAM" id="MobiDB-lite"/>
    </source>
</evidence>
<evidence type="ECO:0000256" key="7">
    <source>
        <dbReference type="ARBA" id="ARBA00023303"/>
    </source>
</evidence>
<dbReference type="GO" id="GO:0030322">
    <property type="term" value="P:stabilization of membrane potential"/>
    <property type="evidence" value="ECO:0007669"/>
    <property type="project" value="TreeGrafter"/>
</dbReference>
<dbReference type="Pfam" id="PF07885">
    <property type="entry name" value="Ion_trans_2"/>
    <property type="match status" value="2"/>
</dbReference>
<keyword evidence="6 10" id="KW-0472">Membrane</keyword>
<comment type="subcellular location">
    <subcellularLocation>
        <location evidence="1">Membrane</location>
        <topology evidence="1">Multi-pass membrane protein</topology>
    </subcellularLocation>
</comment>
<feature type="transmembrane region" description="Helical" evidence="10">
    <location>
        <begin position="288"/>
        <end position="308"/>
    </location>
</feature>
<dbReference type="Gene3D" id="1.10.287.70">
    <property type="match status" value="2"/>
</dbReference>
<dbReference type="PANTHER" id="PTHR11003">
    <property type="entry name" value="POTASSIUM CHANNEL, SUBFAMILY K"/>
    <property type="match status" value="1"/>
</dbReference>
<feature type="non-terminal residue" evidence="12">
    <location>
        <position position="1"/>
    </location>
</feature>
<feature type="transmembrane region" description="Helical" evidence="10">
    <location>
        <begin position="193"/>
        <end position="212"/>
    </location>
</feature>
<evidence type="ECO:0000256" key="10">
    <source>
        <dbReference type="SAM" id="Phobius"/>
    </source>
</evidence>
<dbReference type="EMBL" id="JANBPK010000880">
    <property type="protein sequence ID" value="KAJ2929325.1"/>
    <property type="molecule type" value="Genomic_DNA"/>
</dbReference>
<comment type="caution">
    <text evidence="12">The sequence shown here is derived from an EMBL/GenBank/DDBJ whole genome shotgun (WGS) entry which is preliminary data.</text>
</comment>
<evidence type="ECO:0000256" key="1">
    <source>
        <dbReference type="ARBA" id="ARBA00004141"/>
    </source>
</evidence>
<keyword evidence="5 8" id="KW-0406">Ion transport</keyword>
<feature type="region of interest" description="Disordered" evidence="9">
    <location>
        <begin position="412"/>
        <end position="433"/>
    </location>
</feature>
<feature type="region of interest" description="Disordered" evidence="9">
    <location>
        <begin position="470"/>
        <end position="492"/>
    </location>
</feature>
<keyword evidence="4 10" id="KW-1133">Transmembrane helix</keyword>
<feature type="compositionally biased region" description="Basic and acidic residues" evidence="9">
    <location>
        <begin position="10"/>
        <end position="22"/>
    </location>
</feature>